<feature type="domain" description="RGS" evidence="4">
    <location>
        <begin position="421"/>
        <end position="558"/>
    </location>
</feature>
<dbReference type="Pfam" id="PF00787">
    <property type="entry name" value="PX"/>
    <property type="match status" value="1"/>
</dbReference>
<dbReference type="EMBL" id="PDNC01000044">
    <property type="protein sequence ID" value="PGH03872.1"/>
    <property type="molecule type" value="Genomic_DNA"/>
</dbReference>
<reference evidence="7 8" key="1">
    <citation type="submission" date="2017-10" db="EMBL/GenBank/DDBJ databases">
        <title>Comparative genomics in systemic dimorphic fungi from Ajellomycetaceae.</title>
        <authorList>
            <person name="Munoz J.F."/>
            <person name="Mcewen J.G."/>
            <person name="Clay O.K."/>
            <person name="Cuomo C.A."/>
        </authorList>
    </citation>
    <scope>NUCLEOTIDE SEQUENCE [LARGE SCALE GENOMIC DNA]</scope>
    <source>
        <strain evidence="7 8">UAMH130</strain>
    </source>
</reference>
<name>A0A2B7X559_9EURO</name>
<evidence type="ECO:0000256" key="1">
    <source>
        <dbReference type="ARBA" id="ARBA00010883"/>
    </source>
</evidence>
<dbReference type="GO" id="GO:0035091">
    <property type="term" value="F:phosphatidylinositol binding"/>
    <property type="evidence" value="ECO:0007669"/>
    <property type="project" value="InterPro"/>
</dbReference>
<dbReference type="SMART" id="SM00312">
    <property type="entry name" value="PX"/>
    <property type="match status" value="1"/>
</dbReference>
<dbReference type="InterPro" id="IPR001683">
    <property type="entry name" value="PX_dom"/>
</dbReference>
<feature type="compositionally biased region" description="Polar residues" evidence="2">
    <location>
        <begin position="717"/>
        <end position="728"/>
    </location>
</feature>
<dbReference type="CDD" id="cd06876">
    <property type="entry name" value="PX_MDM1p"/>
    <property type="match status" value="1"/>
</dbReference>
<sequence length="1271" mass="141410">MALSRRDLIIASLTGFIAWGLAVRWLPVLRYIGYAFVVGLAIAAVCLGAVVLLTVRSGNEWKANKASLAGPSVAFLSPDKWEQDVRIYEKSVDYQPDPLYPPSFLVSEALGELLDLALRDFVSSWYQGISGNPRFINEVDRGIRAALANIRDRLLREDLVEILVSRIVPILTNHFRDFDKAERAVRGRNLSRTVTESEELEIAIAGRYRDGNLHPAVSISSFTDPKQVQQEHLRKLVVTLLPQLLPEGLMNSRAVAVLIREIVTCAVLDPLLSLLSDPDTWNQLMEAYARTALQDRKTVRKLRAALDQHASPAPKSKNNQAFPRLRPGDSEREFERFVRVIRRCNILSDARRFRSQIASQLKRESMVEGQDQVYLRRLETGKRVLDQKVSKLSALSGQSKATPVNPVDLRYSYISNPQEVSLVDVMHNAAGLSYFMEYMDRLNLMSLVQFWVVVDGVRNPLEDDFGDDTPSNTVTWTTADRNDVVLISEQHLSKPELRVPPESRQAVKDFINAGKRATPEQYRKARTVILTTQTSVLLEMQNKYYPGFKKSDLYYKYLASDEAASASTSAPQPERPTINRSAGSEGSERRPLPPLIGRASSPQSNTKPNDLLRAAVSTTDLLKSSKHLDDSHFLRRSLDSDRAPLFDDDPETDPLAASTQSIGKDSQNGDGGDGHSRRVIETMEAALNDIITNEPSDSRLEDTKSSLFHSGRDQDSSRSSLESPQLDNGSAGEKGKPNLASLGLVNTSSRIGVFADNDLFSDEEKFIEDEYADPETQEDEKDPAEEIHEAAPGDLGLAEAISALTSDIEKLTAQEAVVDTLTRKAELTNNTAELRILGKSKSSLQRELRRKEMQRQQYIIQESDNSLYGRSTVQIKSIMVGKEEDGREYALYLIEVQRNSGDQMPAASWAIPRRYSEFHELHQRLRMRYPSVRNLEFPRRRMVMKLQKDFLHKRRLALEAYLQQLLLLPEVCRSRDLRAFLSQRAIIASDDPNHHNPHHDLHEENKDLVTRIYNSVADGMDDFLGNITVLDQLSTAGQNLISAATNQLATNTNTPQSADRLLINPEDSVTAAEAEAELNAFEDRELEPFVKPICDMFLEIFELNRGNNWLRGRAVVVVLHQLLGGTVERKVRESARALVHDSSLLRYINLAKDTLWPVTAPVPGPAPAAGAGAGAGAVTGGEGVRQLREAKPRSLAEKMKSRTEASVMLATLVPDLAASVVGRANAQAAARRVFATTNNQRLNAHLVFTILDELVFVLFGSGGGGGSGGVR</sequence>
<dbReference type="InterPro" id="IPR013937">
    <property type="entry name" value="Sorting_nexin_C"/>
</dbReference>
<keyword evidence="3" id="KW-0472">Membrane</keyword>
<evidence type="ECO:0000256" key="3">
    <source>
        <dbReference type="SAM" id="Phobius"/>
    </source>
</evidence>
<dbReference type="SUPFAM" id="SSF48097">
    <property type="entry name" value="Regulator of G-protein signaling, RGS"/>
    <property type="match status" value="1"/>
</dbReference>
<evidence type="ECO:0008006" key="9">
    <source>
        <dbReference type="Google" id="ProtNLM"/>
    </source>
</evidence>
<keyword evidence="8" id="KW-1185">Reference proteome</keyword>
<keyword evidence="3" id="KW-0812">Transmembrane</keyword>
<proteinExistence type="inferred from homology"/>
<dbReference type="Pfam" id="PF00615">
    <property type="entry name" value="RGS"/>
    <property type="match status" value="1"/>
</dbReference>
<accession>A0A2B7X559</accession>
<dbReference type="PROSITE" id="PS50195">
    <property type="entry name" value="PX"/>
    <property type="match status" value="1"/>
</dbReference>
<dbReference type="InterPro" id="IPR003114">
    <property type="entry name" value="Phox_assoc"/>
</dbReference>
<feature type="region of interest" description="Disordered" evidence="2">
    <location>
        <begin position="307"/>
        <end position="327"/>
    </location>
</feature>
<dbReference type="SUPFAM" id="SSF64268">
    <property type="entry name" value="PX domain"/>
    <property type="match status" value="1"/>
</dbReference>
<dbReference type="InterPro" id="IPR044926">
    <property type="entry name" value="RGS_subdomain_2"/>
</dbReference>
<dbReference type="InterPro" id="IPR016137">
    <property type="entry name" value="RGS"/>
</dbReference>
<dbReference type="PROSITE" id="PS51207">
    <property type="entry name" value="PXA"/>
    <property type="match status" value="1"/>
</dbReference>
<dbReference type="PROSITE" id="PS50132">
    <property type="entry name" value="RGS"/>
    <property type="match status" value="1"/>
</dbReference>
<feature type="region of interest" description="Disordered" evidence="2">
    <location>
        <begin position="564"/>
        <end position="610"/>
    </location>
</feature>
<dbReference type="Proteomes" id="UP000224080">
    <property type="component" value="Unassembled WGS sequence"/>
</dbReference>
<feature type="transmembrane region" description="Helical" evidence="3">
    <location>
        <begin position="32"/>
        <end position="55"/>
    </location>
</feature>
<dbReference type="Gene3D" id="3.30.1520.10">
    <property type="entry name" value="Phox-like domain"/>
    <property type="match status" value="1"/>
</dbReference>
<dbReference type="AlphaFoldDB" id="A0A2B7X559"/>
<feature type="domain" description="PX" evidence="5">
    <location>
        <begin position="870"/>
        <end position="988"/>
    </location>
</feature>
<evidence type="ECO:0000256" key="2">
    <source>
        <dbReference type="SAM" id="MobiDB-lite"/>
    </source>
</evidence>
<protein>
    <recommendedName>
        <fullName evidence="9">Sorting nexin-12</fullName>
    </recommendedName>
</protein>
<feature type="region of interest" description="Disordered" evidence="2">
    <location>
        <begin position="689"/>
        <end position="737"/>
    </location>
</feature>
<dbReference type="SMART" id="SM00315">
    <property type="entry name" value="RGS"/>
    <property type="match status" value="1"/>
</dbReference>
<evidence type="ECO:0000259" key="6">
    <source>
        <dbReference type="PROSITE" id="PS51207"/>
    </source>
</evidence>
<dbReference type="Gene3D" id="1.10.167.10">
    <property type="entry name" value="Regulator of G-protein Signalling 4, domain 2"/>
    <property type="match status" value="1"/>
</dbReference>
<evidence type="ECO:0000313" key="7">
    <source>
        <dbReference type="EMBL" id="PGH03872.1"/>
    </source>
</evidence>
<evidence type="ECO:0000259" key="5">
    <source>
        <dbReference type="PROSITE" id="PS50195"/>
    </source>
</evidence>
<feature type="transmembrane region" description="Helical" evidence="3">
    <location>
        <begin position="7"/>
        <end position="26"/>
    </location>
</feature>
<dbReference type="OrthoDB" id="120967at2759"/>
<gene>
    <name evidence="7" type="ORF">GX51_03860</name>
</gene>
<keyword evidence="3" id="KW-1133">Transmembrane helix</keyword>
<organism evidence="7 8">
    <name type="scientific">Blastomyces parvus</name>
    <dbReference type="NCBI Taxonomy" id="2060905"/>
    <lineage>
        <taxon>Eukaryota</taxon>
        <taxon>Fungi</taxon>
        <taxon>Dikarya</taxon>
        <taxon>Ascomycota</taxon>
        <taxon>Pezizomycotina</taxon>
        <taxon>Eurotiomycetes</taxon>
        <taxon>Eurotiomycetidae</taxon>
        <taxon>Onygenales</taxon>
        <taxon>Ajellomycetaceae</taxon>
        <taxon>Blastomyces</taxon>
    </lineage>
</organism>
<feature type="compositionally biased region" description="Basic and acidic residues" evidence="2">
    <location>
        <begin position="696"/>
        <end position="716"/>
    </location>
</feature>
<evidence type="ECO:0000313" key="8">
    <source>
        <dbReference type="Proteomes" id="UP000224080"/>
    </source>
</evidence>
<dbReference type="Pfam" id="PF02194">
    <property type="entry name" value="PXA"/>
    <property type="match status" value="1"/>
</dbReference>
<dbReference type="SMART" id="SM00313">
    <property type="entry name" value="PXA"/>
    <property type="match status" value="1"/>
</dbReference>
<evidence type="ECO:0000259" key="4">
    <source>
        <dbReference type="PROSITE" id="PS50132"/>
    </source>
</evidence>
<feature type="domain" description="PXA" evidence="6">
    <location>
        <begin position="103"/>
        <end position="293"/>
    </location>
</feature>
<dbReference type="Pfam" id="PF08628">
    <property type="entry name" value="Nexin_C"/>
    <property type="match status" value="1"/>
</dbReference>
<comment type="caution">
    <text evidence="7">The sequence shown here is derived from an EMBL/GenBank/DDBJ whole genome shotgun (WGS) entry which is preliminary data.</text>
</comment>
<dbReference type="InterPro" id="IPR036305">
    <property type="entry name" value="RGS_sf"/>
</dbReference>
<feature type="compositionally biased region" description="Polar residues" evidence="2">
    <location>
        <begin position="657"/>
        <end position="668"/>
    </location>
</feature>
<dbReference type="PANTHER" id="PTHR22775">
    <property type="entry name" value="SORTING NEXIN"/>
    <property type="match status" value="1"/>
</dbReference>
<feature type="region of interest" description="Disordered" evidence="2">
    <location>
        <begin position="641"/>
        <end position="676"/>
    </location>
</feature>
<comment type="similarity">
    <text evidence="1">Belongs to the sorting nexin family.</text>
</comment>
<dbReference type="STRING" id="2060905.A0A2B7X559"/>
<dbReference type="InterPro" id="IPR036871">
    <property type="entry name" value="PX_dom_sf"/>
</dbReference>
<dbReference type="PANTHER" id="PTHR22775:SF3">
    <property type="entry name" value="SORTING NEXIN-13"/>
    <property type="match status" value="1"/>
</dbReference>